<feature type="transmembrane region" description="Helical" evidence="1">
    <location>
        <begin position="295"/>
        <end position="315"/>
    </location>
</feature>
<feature type="transmembrane region" description="Helical" evidence="1">
    <location>
        <begin position="176"/>
        <end position="197"/>
    </location>
</feature>
<name>A0A2T5J1M4_9GAMM</name>
<keyword evidence="1" id="KW-0472">Membrane</keyword>
<feature type="transmembrane region" description="Helical" evidence="1">
    <location>
        <begin position="74"/>
        <end position="94"/>
    </location>
</feature>
<feature type="transmembrane region" description="Helical" evidence="1">
    <location>
        <begin position="240"/>
        <end position="259"/>
    </location>
</feature>
<proteinExistence type="predicted"/>
<evidence type="ECO:0000256" key="1">
    <source>
        <dbReference type="SAM" id="Phobius"/>
    </source>
</evidence>
<reference evidence="3 4" key="1">
    <citation type="submission" date="2018-04" db="EMBL/GenBank/DDBJ databases">
        <title>Genomic Encyclopedia of Archaeal and Bacterial Type Strains, Phase II (KMG-II): from individual species to whole genera.</title>
        <authorList>
            <person name="Goeker M."/>
        </authorList>
    </citation>
    <scope>NUCLEOTIDE SEQUENCE [LARGE SCALE GENOMIC DNA]</scope>
    <source>
        <strain evidence="3 4">DSM 5822</strain>
    </source>
</reference>
<keyword evidence="1" id="KW-0812">Transmembrane</keyword>
<dbReference type="AlphaFoldDB" id="A0A2T5J1M4"/>
<evidence type="ECO:0000313" key="4">
    <source>
        <dbReference type="Proteomes" id="UP000244223"/>
    </source>
</evidence>
<feature type="domain" description="DUF2157" evidence="2">
    <location>
        <begin position="12"/>
        <end position="152"/>
    </location>
</feature>
<keyword evidence="4" id="KW-1185">Reference proteome</keyword>
<comment type="caution">
    <text evidence="3">The sequence shown here is derived from an EMBL/GenBank/DDBJ whole genome shotgun (WGS) entry which is preliminary data.</text>
</comment>
<dbReference type="RefSeq" id="WP_107864789.1">
    <property type="nucleotide sequence ID" value="NZ_QAON01000003.1"/>
</dbReference>
<feature type="transmembrane region" description="Helical" evidence="1">
    <location>
        <begin position="128"/>
        <end position="145"/>
    </location>
</feature>
<dbReference type="InterPro" id="IPR018677">
    <property type="entry name" value="DUF2157"/>
</dbReference>
<gene>
    <name evidence="3" type="ORF">C8N29_10397</name>
</gene>
<dbReference type="OrthoDB" id="327621at2"/>
<dbReference type="Proteomes" id="UP000244223">
    <property type="component" value="Unassembled WGS sequence"/>
</dbReference>
<feature type="transmembrane region" description="Helical" evidence="1">
    <location>
        <begin position="152"/>
        <end position="170"/>
    </location>
</feature>
<evidence type="ECO:0000313" key="3">
    <source>
        <dbReference type="EMBL" id="PTQ90344.1"/>
    </source>
</evidence>
<feature type="transmembrane region" description="Helical" evidence="1">
    <location>
        <begin position="217"/>
        <end position="234"/>
    </location>
</feature>
<sequence>MASARHKALLIQWLKQKQLAPDKSAEALAVADIRPPAHAWQGFIDKLLLINGAALLLVGILFFFAFNWQAITRFHKFAALELLIVVSVIAYYRFSTRPSAHYLILAASVLVGVLLALYGQTYQTGADTWQLFASWALLISPWVWLAKLPSLWLLWLLLGNISLILYYQTFHGLLGVMFGSHTLLLTLFLFNSLSLAVWEWAAKTVFWLQQGRQEPRLLAVMTGFSSTWLMLSFIFNPDASTWYCLVLYGVWLLGGYAVYRYRIPDVFMLAGGCLSLILVSSVWWTHLFFKNTDGFALLLISFWVMITSGYAVRWLKIVAQEWQHHDG</sequence>
<feature type="transmembrane region" description="Helical" evidence="1">
    <location>
        <begin position="101"/>
        <end position="122"/>
    </location>
</feature>
<feature type="transmembrane region" description="Helical" evidence="1">
    <location>
        <begin position="47"/>
        <end position="68"/>
    </location>
</feature>
<feature type="transmembrane region" description="Helical" evidence="1">
    <location>
        <begin position="266"/>
        <end position="289"/>
    </location>
</feature>
<accession>A0A2T5J1M4</accession>
<keyword evidence="1" id="KW-1133">Transmembrane helix</keyword>
<organism evidence="3 4">
    <name type="scientific">Agitococcus lubricus</name>
    <dbReference type="NCBI Taxonomy" id="1077255"/>
    <lineage>
        <taxon>Bacteria</taxon>
        <taxon>Pseudomonadati</taxon>
        <taxon>Pseudomonadota</taxon>
        <taxon>Gammaproteobacteria</taxon>
        <taxon>Moraxellales</taxon>
        <taxon>Moraxellaceae</taxon>
        <taxon>Agitococcus</taxon>
    </lineage>
</organism>
<dbReference type="Pfam" id="PF09925">
    <property type="entry name" value="DUF2157"/>
    <property type="match status" value="1"/>
</dbReference>
<evidence type="ECO:0000259" key="2">
    <source>
        <dbReference type="Pfam" id="PF09925"/>
    </source>
</evidence>
<protein>
    <submittedName>
        <fullName evidence="3">Putative membrane protein DUF2157</fullName>
    </submittedName>
</protein>
<dbReference type="EMBL" id="QAON01000003">
    <property type="protein sequence ID" value="PTQ90344.1"/>
    <property type="molecule type" value="Genomic_DNA"/>
</dbReference>